<organism evidence="2 3">
    <name type="scientific">Lysinibacillus parviboronicapiens</name>
    <dbReference type="NCBI Taxonomy" id="436516"/>
    <lineage>
        <taxon>Bacteria</taxon>
        <taxon>Bacillati</taxon>
        <taxon>Bacillota</taxon>
        <taxon>Bacilli</taxon>
        <taxon>Bacillales</taxon>
        <taxon>Bacillaceae</taxon>
        <taxon>Lysinibacillus</taxon>
    </lineage>
</organism>
<reference evidence="2 3" key="1">
    <citation type="submission" date="2024-06" db="EMBL/GenBank/DDBJ databases">
        <title>Sorghum-associated microbial communities from plants grown in Nebraska, USA.</title>
        <authorList>
            <person name="Schachtman D."/>
        </authorList>
    </citation>
    <scope>NUCLEOTIDE SEQUENCE [LARGE SCALE GENOMIC DNA]</scope>
    <source>
        <strain evidence="2 3">736</strain>
    </source>
</reference>
<dbReference type="RefSeq" id="WP_107948917.1">
    <property type="nucleotide sequence ID" value="NZ_CP073713.1"/>
</dbReference>
<dbReference type="EMBL" id="JBEPSB010000004">
    <property type="protein sequence ID" value="MET4560179.1"/>
    <property type="molecule type" value="Genomic_DNA"/>
</dbReference>
<keyword evidence="3" id="KW-1185">Reference proteome</keyword>
<accession>A0ABV2PHU5</accession>
<feature type="signal peptide" evidence="1">
    <location>
        <begin position="1"/>
        <end position="19"/>
    </location>
</feature>
<gene>
    <name evidence="2" type="ORF">ABIA69_001323</name>
</gene>
<feature type="chain" id="PRO_5045060111" description="Lipoprotein" evidence="1">
    <location>
        <begin position="20"/>
        <end position="67"/>
    </location>
</feature>
<dbReference type="Proteomes" id="UP001549363">
    <property type="component" value="Unassembled WGS sequence"/>
</dbReference>
<protein>
    <recommendedName>
        <fullName evidence="4">Lipoprotein</fullName>
    </recommendedName>
</protein>
<comment type="caution">
    <text evidence="2">The sequence shown here is derived from an EMBL/GenBank/DDBJ whole genome shotgun (WGS) entry which is preliminary data.</text>
</comment>
<proteinExistence type="predicted"/>
<evidence type="ECO:0000313" key="2">
    <source>
        <dbReference type="EMBL" id="MET4560179.1"/>
    </source>
</evidence>
<dbReference type="PROSITE" id="PS51257">
    <property type="entry name" value="PROKAR_LIPOPROTEIN"/>
    <property type="match status" value="1"/>
</dbReference>
<evidence type="ECO:0000313" key="3">
    <source>
        <dbReference type="Proteomes" id="UP001549363"/>
    </source>
</evidence>
<sequence>MKKWIMLSFLVVLSAGCQSSIFGGSKTIIDWVDFIKWDGKGLFNVNLLIEGPDLEKGDVQWIISKKC</sequence>
<keyword evidence="1" id="KW-0732">Signal</keyword>
<evidence type="ECO:0000256" key="1">
    <source>
        <dbReference type="SAM" id="SignalP"/>
    </source>
</evidence>
<name>A0ABV2PHU5_9BACI</name>
<evidence type="ECO:0008006" key="4">
    <source>
        <dbReference type="Google" id="ProtNLM"/>
    </source>
</evidence>